<keyword evidence="4" id="KW-1185">Reference proteome</keyword>
<dbReference type="Pfam" id="PF12937">
    <property type="entry name" value="F-box-like"/>
    <property type="match status" value="1"/>
</dbReference>
<evidence type="ECO:0000313" key="3">
    <source>
        <dbReference type="EMBL" id="KAG2373495.1"/>
    </source>
</evidence>
<dbReference type="InterPro" id="IPR036047">
    <property type="entry name" value="F-box-like_dom_sf"/>
</dbReference>
<dbReference type="CDD" id="cd09917">
    <property type="entry name" value="F-box_SF"/>
    <property type="match status" value="1"/>
</dbReference>
<dbReference type="Gene3D" id="1.20.1280.50">
    <property type="match status" value="1"/>
</dbReference>
<protein>
    <recommendedName>
        <fullName evidence="2">F-box domain-containing protein</fullName>
    </recommendedName>
</protein>
<dbReference type="InterPro" id="IPR032675">
    <property type="entry name" value="LRR_dom_sf"/>
</dbReference>
<proteinExistence type="predicted"/>
<gene>
    <name evidence="3" type="ORF">C9374_012102</name>
</gene>
<evidence type="ECO:0000313" key="4">
    <source>
        <dbReference type="Proteomes" id="UP000816034"/>
    </source>
</evidence>
<comment type="caution">
    <text evidence="3">The sequence shown here is derived from an EMBL/GenBank/DDBJ whole genome shotgun (WGS) entry which is preliminary data.</text>
</comment>
<reference evidence="3 4" key="1">
    <citation type="journal article" date="2018" name="BMC Genomics">
        <title>The genome of Naegleria lovaniensis, the basis for a comparative approach to unravel pathogenicity factors of the human pathogenic amoeba N. fowleri.</title>
        <authorList>
            <person name="Liechti N."/>
            <person name="Schurch N."/>
            <person name="Bruggmann R."/>
            <person name="Wittwer M."/>
        </authorList>
    </citation>
    <scope>NUCLEOTIDE SEQUENCE [LARGE SCALE GENOMIC DNA]</scope>
    <source>
        <strain evidence="3 4">ATCC 30569</strain>
    </source>
</reference>
<dbReference type="SUPFAM" id="SSF52047">
    <property type="entry name" value="RNI-like"/>
    <property type="match status" value="1"/>
</dbReference>
<dbReference type="InterPro" id="IPR001810">
    <property type="entry name" value="F-box_dom"/>
</dbReference>
<dbReference type="RefSeq" id="XP_044542669.1">
    <property type="nucleotide sequence ID" value="XM_044687832.1"/>
</dbReference>
<evidence type="ECO:0000256" key="1">
    <source>
        <dbReference type="SAM" id="MobiDB-lite"/>
    </source>
</evidence>
<sequence length="1008" mass="115597">MSKRNAEEAFSVQNHHAPNQLHHDDDEDIYTHHQEGTAATMMEHKSGESEHDRFIPSSKRVKENNTCLVAHTTNADNCSSSNAMNDEDTAVDTMFSKISQSIDQYELVLRKIRVSQSGVGNILYRDLKRLGQGAISKLREDLERSHGKLVQLLNEQTQSSKKNETEMNQSDVNYIDKNLNQVLPPDLLSYIFSFSLFFDFIRISHTCKLWRNICLTKAEALTAFDISDDVSFINGLFLFNRFIEWRIENIRHVSIYVDVFAKCGHKFNAVRKIDAFIQHSNMAGYPNIERVKKLYTRQFTFFGNITLPGLEFLQFKSFKDAIIDFFHLSMFGLALVDTLLPMLDFTKIDRIQLISNFRLLASFIRFQQDTDPSKAGSREKIKTFLTNINDHVKYLILTAKDDDEYEEEEGEGTTESSPDEFHLASLEKLTVKVGSSKLFKMLKFNPAKLKSCTIVNWLAKHTVDASEMSTKSEEERLEITEFHSMLDRLCNVSCLRLEYVPFIFFKSYSFEKFTNLKSLKVLEIEGEVIERLAPKLTSLKVQRISNFTPQLIENCTKLKHLVLGSRFLVDVDIQKLKTLKKLHILSSQKHKLSKFKIESPTIEVFLCYADIRSLEVTCPNLYRIHCANSSPIEELTIKTNKLQHFTVEDTTINSLSILSYPIPNQTAEQVSPLIRAAFLDYVQVCKQLECPYLRCISISNMEVLKNMITLSQTPLLVNIVVTETILDTSLLIQALKTFPIETISISNCSTTECTDNSLMDLDRVQLKEIHVKECDFGVSKFIVEAFSKFENIDTLAIQDCYLDPEFVRSICQPTENEWKNLQSLEVDICANLSGDELCTLYSNIEHYEHLKNLSLLIYPDRETESLHHARFPQTLEMFNGTFNTLEIVPSKSVSSPNACHLKTLIIQPCPSSKFFNVNSLFQALNDLFVVGGDKDDENSSEHSPLFESQLENIFTDDVHELDVEAPRMSLLTRVMKNLPSLRYVSKSFFIDEPVDLVSSRPDIKFQED</sequence>
<dbReference type="Proteomes" id="UP000816034">
    <property type="component" value="Unassembled WGS sequence"/>
</dbReference>
<dbReference type="EMBL" id="PYSW02000054">
    <property type="protein sequence ID" value="KAG2373495.1"/>
    <property type="molecule type" value="Genomic_DNA"/>
</dbReference>
<dbReference type="AlphaFoldDB" id="A0AA88GDM4"/>
<feature type="domain" description="F-box" evidence="2">
    <location>
        <begin position="182"/>
        <end position="215"/>
    </location>
</feature>
<dbReference type="GeneID" id="68104556"/>
<name>A0AA88GDM4_NAELO</name>
<dbReference type="SUPFAM" id="SSF81383">
    <property type="entry name" value="F-box domain"/>
    <property type="match status" value="1"/>
</dbReference>
<feature type="region of interest" description="Disordered" evidence="1">
    <location>
        <begin position="1"/>
        <end position="24"/>
    </location>
</feature>
<dbReference type="Gene3D" id="3.80.10.10">
    <property type="entry name" value="Ribonuclease Inhibitor"/>
    <property type="match status" value="2"/>
</dbReference>
<organism evidence="3 4">
    <name type="scientific">Naegleria lovaniensis</name>
    <name type="common">Amoeba</name>
    <dbReference type="NCBI Taxonomy" id="51637"/>
    <lineage>
        <taxon>Eukaryota</taxon>
        <taxon>Discoba</taxon>
        <taxon>Heterolobosea</taxon>
        <taxon>Tetramitia</taxon>
        <taxon>Eutetramitia</taxon>
        <taxon>Vahlkampfiidae</taxon>
        <taxon>Naegleria</taxon>
    </lineage>
</organism>
<evidence type="ECO:0000259" key="2">
    <source>
        <dbReference type="Pfam" id="PF12937"/>
    </source>
</evidence>
<accession>A0AA88GDM4</accession>